<protein>
    <submittedName>
        <fullName evidence="1">Uncharacterized protein</fullName>
    </submittedName>
</protein>
<gene>
    <name evidence="1" type="ORF">NTE_00583</name>
</gene>
<accession>A0A075MTQ5</accession>
<dbReference type="AlphaFoldDB" id="A0A075MTQ5"/>
<dbReference type="OrthoDB" id="376951at2157"/>
<evidence type="ECO:0000313" key="1">
    <source>
        <dbReference type="EMBL" id="AIF82664.1"/>
    </source>
</evidence>
<proteinExistence type="predicted"/>
<evidence type="ECO:0000313" key="2">
    <source>
        <dbReference type="Proteomes" id="UP000028194"/>
    </source>
</evidence>
<name>A0A075MTQ5_9ARCH</name>
<organism evidence="1 2">
    <name type="scientific">Candidatus Nitrososphaera evergladensis SR1</name>
    <dbReference type="NCBI Taxonomy" id="1459636"/>
    <lineage>
        <taxon>Archaea</taxon>
        <taxon>Nitrososphaerota</taxon>
        <taxon>Nitrososphaeria</taxon>
        <taxon>Nitrososphaerales</taxon>
        <taxon>Nitrososphaeraceae</taxon>
        <taxon>Nitrososphaera</taxon>
    </lineage>
</organism>
<dbReference type="Proteomes" id="UP000028194">
    <property type="component" value="Chromosome"/>
</dbReference>
<reference evidence="1 2" key="1">
    <citation type="journal article" date="2014" name="PLoS ONE">
        <title>Genome Sequence of Candidatus Nitrososphaera evergladensis from Group I.1b Enriched from Everglades Soil Reveals Novel Genomic Features of the Ammonia-Oxidizing Archaea.</title>
        <authorList>
            <person name="Zhalnina K.V."/>
            <person name="Dias R."/>
            <person name="Leonard M.T."/>
            <person name="Dorr de Quadros P."/>
            <person name="Camargo F.A."/>
            <person name="Drew J.C."/>
            <person name="Farmerie W.G."/>
            <person name="Daroub S.H."/>
            <person name="Triplett E.W."/>
        </authorList>
    </citation>
    <scope>NUCLEOTIDE SEQUENCE [LARGE SCALE GENOMIC DNA]</scope>
    <source>
        <strain evidence="1 2">SR1</strain>
    </source>
</reference>
<dbReference type="EMBL" id="CP007174">
    <property type="protein sequence ID" value="AIF82664.1"/>
    <property type="molecule type" value="Genomic_DNA"/>
</dbReference>
<dbReference type="RefSeq" id="WP_148699589.1">
    <property type="nucleotide sequence ID" value="NZ_CP007174.1"/>
</dbReference>
<dbReference type="KEGG" id="nev:NTE_00583"/>
<dbReference type="GeneID" id="41596447"/>
<dbReference type="HOGENOM" id="CLU_851529_0_0_2"/>
<dbReference type="STRING" id="1459636.NTE_00583"/>
<sequence>MIEDESKNNNSNSVAIDKTRRTGIMSAVVVSLAALLIFATVQSSPHGASAAVAGEQAAKIINNDNAAFDKSDSSVAAAKQQRQHQQQYWQEFLKLEKESWHYNYSKVEKQNVKAYQKWYCADLRLHGYKDFTHACDRSAYPKDAMWQHEQLRDEMLWNKANHQPHHEIKKTDEQLKYLQKRTEMRDSMTQHGKPGDMTWRHYLSLEKQAWHYDYAKTEQQNLKTFHKWWSRGGEKESDKAHKMWFSEQYGREILWDKATTAATTTNKGVSDNGSNKGYMQSWFEEAYRQHKAEIAKNKCVNPWERTPSNAAPLWSACLDAKGSSVR</sequence>
<keyword evidence="2" id="KW-1185">Reference proteome</keyword>